<evidence type="ECO:0000259" key="4">
    <source>
        <dbReference type="PROSITE" id="PS50949"/>
    </source>
</evidence>
<keyword evidence="3" id="KW-0804">Transcription</keyword>
<dbReference type="Pfam" id="PF07729">
    <property type="entry name" value="FCD"/>
    <property type="match status" value="1"/>
</dbReference>
<dbReference type="Gene3D" id="1.20.120.530">
    <property type="entry name" value="GntR ligand-binding domain-like"/>
    <property type="match status" value="1"/>
</dbReference>
<protein>
    <submittedName>
        <fullName evidence="5">DNA-binding GntR family transcriptional regulator</fullName>
    </submittedName>
</protein>
<keyword evidence="1" id="KW-0805">Transcription regulation</keyword>
<dbReference type="RefSeq" id="WP_209812687.1">
    <property type="nucleotide sequence ID" value="NZ_JAGGKT010000025.1"/>
</dbReference>
<evidence type="ECO:0000256" key="3">
    <source>
        <dbReference type="ARBA" id="ARBA00023163"/>
    </source>
</evidence>
<organism evidence="5 6">
    <name type="scientific">Ammoniphilus resinae</name>
    <dbReference type="NCBI Taxonomy" id="861532"/>
    <lineage>
        <taxon>Bacteria</taxon>
        <taxon>Bacillati</taxon>
        <taxon>Bacillota</taxon>
        <taxon>Bacilli</taxon>
        <taxon>Bacillales</taxon>
        <taxon>Paenibacillaceae</taxon>
        <taxon>Aneurinibacillus group</taxon>
        <taxon>Ammoniphilus</taxon>
    </lineage>
</organism>
<dbReference type="EMBL" id="JAGGKT010000025">
    <property type="protein sequence ID" value="MBP1934702.1"/>
    <property type="molecule type" value="Genomic_DNA"/>
</dbReference>
<feature type="domain" description="HTH gntR-type" evidence="4">
    <location>
        <begin position="1"/>
        <end position="63"/>
    </location>
</feature>
<evidence type="ECO:0000313" key="6">
    <source>
        <dbReference type="Proteomes" id="UP001519343"/>
    </source>
</evidence>
<evidence type="ECO:0000256" key="1">
    <source>
        <dbReference type="ARBA" id="ARBA00023015"/>
    </source>
</evidence>
<dbReference type="InterPro" id="IPR036388">
    <property type="entry name" value="WH-like_DNA-bd_sf"/>
</dbReference>
<dbReference type="InterPro" id="IPR036390">
    <property type="entry name" value="WH_DNA-bd_sf"/>
</dbReference>
<proteinExistence type="predicted"/>
<dbReference type="PROSITE" id="PS50949">
    <property type="entry name" value="HTH_GNTR"/>
    <property type="match status" value="1"/>
</dbReference>
<dbReference type="CDD" id="cd07377">
    <property type="entry name" value="WHTH_GntR"/>
    <property type="match status" value="1"/>
</dbReference>
<name>A0ABS4GXD8_9BACL</name>
<evidence type="ECO:0000256" key="2">
    <source>
        <dbReference type="ARBA" id="ARBA00023125"/>
    </source>
</evidence>
<dbReference type="SUPFAM" id="SSF48008">
    <property type="entry name" value="GntR ligand-binding domain-like"/>
    <property type="match status" value="1"/>
</dbReference>
<dbReference type="Gene3D" id="1.10.10.10">
    <property type="entry name" value="Winged helix-like DNA-binding domain superfamily/Winged helix DNA-binding domain"/>
    <property type="match status" value="1"/>
</dbReference>
<dbReference type="InterPro" id="IPR008920">
    <property type="entry name" value="TF_FadR/GntR_C"/>
</dbReference>
<accession>A0ABS4GXD8</accession>
<dbReference type="GO" id="GO:0003677">
    <property type="term" value="F:DNA binding"/>
    <property type="evidence" value="ECO:0007669"/>
    <property type="project" value="UniProtKB-KW"/>
</dbReference>
<sequence>MAYEEIRGAIFNGNLKPGQLIVETELSEILGISRTPLREALALLEHEGLIETIPYKGTFIAGLDSRTVREIYDIRMILECRAIELSVGKIPMELLLQLESEILSAFSEQDYRLPVLLTGKKLHYLISNYSGNETLAKLIYTYTEKIHQYLITEQIVFEFKHLKQETEEHLEIVRALIEENEVLAKKKLWEHLHFTHQRTLPYFR</sequence>
<dbReference type="SUPFAM" id="SSF46785">
    <property type="entry name" value="Winged helix' DNA-binding domain"/>
    <property type="match status" value="1"/>
</dbReference>
<reference evidence="5 6" key="1">
    <citation type="submission" date="2021-03" db="EMBL/GenBank/DDBJ databases">
        <title>Genomic Encyclopedia of Type Strains, Phase IV (KMG-IV): sequencing the most valuable type-strain genomes for metagenomic binning, comparative biology and taxonomic classification.</title>
        <authorList>
            <person name="Goeker M."/>
        </authorList>
    </citation>
    <scope>NUCLEOTIDE SEQUENCE [LARGE SCALE GENOMIC DNA]</scope>
    <source>
        <strain evidence="5 6">DSM 24738</strain>
    </source>
</reference>
<dbReference type="Proteomes" id="UP001519343">
    <property type="component" value="Unassembled WGS sequence"/>
</dbReference>
<dbReference type="PRINTS" id="PR00035">
    <property type="entry name" value="HTHGNTR"/>
</dbReference>
<dbReference type="Pfam" id="PF00392">
    <property type="entry name" value="GntR"/>
    <property type="match status" value="1"/>
</dbReference>
<evidence type="ECO:0000313" key="5">
    <source>
        <dbReference type="EMBL" id="MBP1934702.1"/>
    </source>
</evidence>
<comment type="caution">
    <text evidence="5">The sequence shown here is derived from an EMBL/GenBank/DDBJ whole genome shotgun (WGS) entry which is preliminary data.</text>
</comment>
<gene>
    <name evidence="5" type="ORF">J2Z37_004722</name>
</gene>
<dbReference type="InterPro" id="IPR011711">
    <property type="entry name" value="GntR_C"/>
</dbReference>
<keyword evidence="2 5" id="KW-0238">DNA-binding</keyword>
<dbReference type="PANTHER" id="PTHR43537">
    <property type="entry name" value="TRANSCRIPTIONAL REGULATOR, GNTR FAMILY"/>
    <property type="match status" value="1"/>
</dbReference>
<dbReference type="PANTHER" id="PTHR43537:SF24">
    <property type="entry name" value="GLUCONATE OPERON TRANSCRIPTIONAL REPRESSOR"/>
    <property type="match status" value="1"/>
</dbReference>
<dbReference type="SMART" id="SM00895">
    <property type="entry name" value="FCD"/>
    <property type="match status" value="1"/>
</dbReference>
<dbReference type="SMART" id="SM00345">
    <property type="entry name" value="HTH_GNTR"/>
    <property type="match status" value="1"/>
</dbReference>
<dbReference type="InterPro" id="IPR000524">
    <property type="entry name" value="Tscrpt_reg_HTH_GntR"/>
</dbReference>
<keyword evidence="6" id="KW-1185">Reference proteome</keyword>